<dbReference type="Proteomes" id="UP000030700">
    <property type="component" value="Unassembled WGS sequence"/>
</dbReference>
<organism evidence="2 3">
    <name type="scientific">Candidatus Moduliflexus flocculans</name>
    <dbReference type="NCBI Taxonomy" id="1499966"/>
    <lineage>
        <taxon>Bacteria</taxon>
        <taxon>Candidatus Moduliflexota</taxon>
        <taxon>Candidatus Moduliflexia</taxon>
        <taxon>Candidatus Moduliflexales</taxon>
        <taxon>Candidatus Moduliflexaceae</taxon>
    </lineage>
</organism>
<evidence type="ECO:0000313" key="2">
    <source>
        <dbReference type="EMBL" id="GAK52593.1"/>
    </source>
</evidence>
<reference evidence="2 3" key="1">
    <citation type="journal article" date="2015" name="PeerJ">
        <title>First genomic representation of candidate bacterial phylum KSB3 points to enhanced environmental sensing as a trigger of wastewater bulking.</title>
        <authorList>
            <person name="Sekiguchi Y."/>
            <person name="Ohashi A."/>
            <person name="Parks D.H."/>
            <person name="Yamauchi T."/>
            <person name="Tyson G.W."/>
            <person name="Hugenholtz P."/>
        </authorList>
    </citation>
    <scope>NUCLEOTIDE SEQUENCE [LARGE SCALE GENOMIC DNA]</scope>
</reference>
<evidence type="ECO:0000259" key="1">
    <source>
        <dbReference type="Pfam" id="PF05368"/>
    </source>
</evidence>
<evidence type="ECO:0000313" key="3">
    <source>
        <dbReference type="Proteomes" id="UP000030700"/>
    </source>
</evidence>
<keyword evidence="3" id="KW-1185">Reference proteome</keyword>
<proteinExistence type="predicted"/>
<dbReference type="PANTHER" id="PTHR43162">
    <property type="match status" value="1"/>
</dbReference>
<dbReference type="EMBL" id="DF820458">
    <property type="protein sequence ID" value="GAK52593.1"/>
    <property type="molecule type" value="Genomic_DNA"/>
</dbReference>
<sequence>MSQHILVIGATGNVGSALVQLLSAQGVPVKAATRAPEKYAAQPGVTPVRFEYDEFATHASALEGADRVFLIAKPMEAAPQKALIPLIDRANAIGVKHVVLMTAMGVDQAEGTGMRIAEKHLIASGIPYTILRPNWFMQNFNPGFLLSALKQAGAIFVPAGDAKTSFIDTRDIAAVAVKALSDSAHIGKEYTLTGGEALSYAEVAAIIASVSGREIRYVAISDDDMRNALSHLNMPADSIEFMIGLFSIVRQGWTAPVSPAVAEILGRAPMSFEAFAKEYAAAWR</sequence>
<dbReference type="HOGENOM" id="CLU_007383_10_6_0"/>
<dbReference type="PANTHER" id="PTHR43162:SF1">
    <property type="entry name" value="PRESTALK A DIFFERENTIATION PROTEIN A"/>
    <property type="match status" value="1"/>
</dbReference>
<dbReference type="SUPFAM" id="SSF51735">
    <property type="entry name" value="NAD(P)-binding Rossmann-fold domains"/>
    <property type="match status" value="1"/>
</dbReference>
<dbReference type="CDD" id="cd05269">
    <property type="entry name" value="TMR_SDR_a"/>
    <property type="match status" value="1"/>
</dbReference>
<protein>
    <recommendedName>
        <fullName evidence="1">NmrA-like domain-containing protein</fullName>
    </recommendedName>
</protein>
<dbReference type="Gene3D" id="3.90.25.10">
    <property type="entry name" value="UDP-galactose 4-epimerase, domain 1"/>
    <property type="match status" value="1"/>
</dbReference>
<dbReference type="InterPro" id="IPR036291">
    <property type="entry name" value="NAD(P)-bd_dom_sf"/>
</dbReference>
<accession>A0A081BQC7</accession>
<feature type="domain" description="NmrA-like" evidence="1">
    <location>
        <begin position="2"/>
        <end position="251"/>
    </location>
</feature>
<dbReference type="InterPro" id="IPR051604">
    <property type="entry name" value="Ergot_Alk_Oxidoreductase"/>
</dbReference>
<dbReference type="InterPro" id="IPR008030">
    <property type="entry name" value="NmrA-like"/>
</dbReference>
<dbReference type="AlphaFoldDB" id="A0A081BQC7"/>
<gene>
    <name evidence="2" type="ORF">U14_03845</name>
</gene>
<dbReference type="STRING" id="1499966.U14_03845"/>
<dbReference type="Pfam" id="PF05368">
    <property type="entry name" value="NmrA"/>
    <property type="match status" value="1"/>
</dbReference>
<name>A0A081BQC7_9BACT</name>
<dbReference type="Gene3D" id="3.40.50.720">
    <property type="entry name" value="NAD(P)-binding Rossmann-like Domain"/>
    <property type="match status" value="1"/>
</dbReference>